<accession>A0ABD2X396</accession>
<proteinExistence type="predicted"/>
<sequence>MLCSGARTSTVASVCGAIQLRLLLLLRVASGRVLCCAEKQAKPELRGECNINPRDVALGSGGCRRVGGCERSTSRYLILLSSNRLACALLHYASLQPPPLPEQARFLTNRYYVEIRDLQGQLQPSPAPISIQRVYIGTSNAFPCPHMHAYNIKFCTIVLRAHTGWAIGYNFIVHTYLILTGLLRKCTGMIAEAGDDLY</sequence>
<keyword evidence="3" id="KW-1185">Reference proteome</keyword>
<feature type="signal peptide" evidence="1">
    <location>
        <begin position="1"/>
        <end position="31"/>
    </location>
</feature>
<evidence type="ECO:0000256" key="1">
    <source>
        <dbReference type="SAM" id="SignalP"/>
    </source>
</evidence>
<dbReference type="EMBL" id="JBJJXI010000055">
    <property type="protein sequence ID" value="KAL3399817.1"/>
    <property type="molecule type" value="Genomic_DNA"/>
</dbReference>
<keyword evidence="1" id="KW-0732">Signal</keyword>
<name>A0ABD2X396_9HYME</name>
<dbReference type="Proteomes" id="UP001627154">
    <property type="component" value="Unassembled WGS sequence"/>
</dbReference>
<evidence type="ECO:0000313" key="3">
    <source>
        <dbReference type="Proteomes" id="UP001627154"/>
    </source>
</evidence>
<dbReference type="AlphaFoldDB" id="A0ABD2X396"/>
<protein>
    <submittedName>
        <fullName evidence="2">Uncharacterized protein</fullName>
    </submittedName>
</protein>
<organism evidence="2 3">
    <name type="scientific">Trichogramma kaykai</name>
    <dbReference type="NCBI Taxonomy" id="54128"/>
    <lineage>
        <taxon>Eukaryota</taxon>
        <taxon>Metazoa</taxon>
        <taxon>Ecdysozoa</taxon>
        <taxon>Arthropoda</taxon>
        <taxon>Hexapoda</taxon>
        <taxon>Insecta</taxon>
        <taxon>Pterygota</taxon>
        <taxon>Neoptera</taxon>
        <taxon>Endopterygota</taxon>
        <taxon>Hymenoptera</taxon>
        <taxon>Apocrita</taxon>
        <taxon>Proctotrupomorpha</taxon>
        <taxon>Chalcidoidea</taxon>
        <taxon>Trichogrammatidae</taxon>
        <taxon>Trichogramma</taxon>
    </lineage>
</organism>
<comment type="caution">
    <text evidence="2">The sequence shown here is derived from an EMBL/GenBank/DDBJ whole genome shotgun (WGS) entry which is preliminary data.</text>
</comment>
<feature type="chain" id="PRO_5044743062" evidence="1">
    <location>
        <begin position="32"/>
        <end position="198"/>
    </location>
</feature>
<gene>
    <name evidence="2" type="ORF">TKK_007052</name>
</gene>
<evidence type="ECO:0000313" key="2">
    <source>
        <dbReference type="EMBL" id="KAL3399817.1"/>
    </source>
</evidence>
<reference evidence="2 3" key="1">
    <citation type="journal article" date="2024" name="bioRxiv">
        <title>A reference genome for Trichogramma kaykai: A tiny desert-dwelling parasitoid wasp with competing sex-ratio distorters.</title>
        <authorList>
            <person name="Culotta J."/>
            <person name="Lindsey A.R."/>
        </authorList>
    </citation>
    <scope>NUCLEOTIDE SEQUENCE [LARGE SCALE GENOMIC DNA]</scope>
    <source>
        <strain evidence="2 3">KSX58</strain>
    </source>
</reference>